<dbReference type="SUPFAM" id="SSF53335">
    <property type="entry name" value="S-adenosyl-L-methionine-dependent methyltransferases"/>
    <property type="match status" value="1"/>
</dbReference>
<evidence type="ECO:0000313" key="5">
    <source>
        <dbReference type="Proteomes" id="UP000198660"/>
    </source>
</evidence>
<evidence type="ECO:0000259" key="3">
    <source>
        <dbReference type="Pfam" id="PF05175"/>
    </source>
</evidence>
<evidence type="ECO:0000256" key="1">
    <source>
        <dbReference type="ARBA" id="ARBA00022603"/>
    </source>
</evidence>
<evidence type="ECO:0000313" key="4">
    <source>
        <dbReference type="EMBL" id="SFS85028.1"/>
    </source>
</evidence>
<accession>A0A1I6T7H0</accession>
<dbReference type="AlphaFoldDB" id="A0A1I6T7H0"/>
<name>A0A1I6T7H0_9BACL</name>
<dbReference type="InterPro" id="IPR029063">
    <property type="entry name" value="SAM-dependent_MTases_sf"/>
</dbReference>
<dbReference type="Pfam" id="PF05175">
    <property type="entry name" value="MTS"/>
    <property type="match status" value="1"/>
</dbReference>
<sequence length="203" mass="22575">MSDHYYRSQPEVESQERIIKAEMRGANFTFTADRGVFAKDSVDFGTKLLIETASIPSGARVLDLGCGYGPVGIAIARTVKESLVTMVDVNQRALKLASRNAKQNGVEHRISVIESDGLKELSDQSFDAILTNPPIRAGKETVHRLFAESYTYLRPGGVLWIVIRKQHGGPSAKARLEELFTVVERVEQKKGFWIVKAIKEDIN</sequence>
<feature type="domain" description="Methyltransferase small" evidence="3">
    <location>
        <begin position="28"/>
        <end position="196"/>
    </location>
</feature>
<dbReference type="EMBL" id="FPAA01000009">
    <property type="protein sequence ID" value="SFS85028.1"/>
    <property type="molecule type" value="Genomic_DNA"/>
</dbReference>
<keyword evidence="5" id="KW-1185">Reference proteome</keyword>
<keyword evidence="2 4" id="KW-0808">Transferase</keyword>
<dbReference type="PANTHER" id="PTHR47816:SF4">
    <property type="entry name" value="RIBOSOMAL RNA SMALL SUBUNIT METHYLTRANSFERASE C"/>
    <property type="match status" value="1"/>
</dbReference>
<gene>
    <name evidence="4" type="ORF">SAMN05444972_10964</name>
</gene>
<evidence type="ECO:0000256" key="2">
    <source>
        <dbReference type="ARBA" id="ARBA00022679"/>
    </source>
</evidence>
<dbReference type="InterPro" id="IPR007848">
    <property type="entry name" value="Small_mtfrase_dom"/>
</dbReference>
<dbReference type="InterPro" id="IPR046977">
    <property type="entry name" value="RsmC/RlmG"/>
</dbReference>
<organism evidence="4 5">
    <name type="scientific">Marininema halotolerans</name>
    <dbReference type="NCBI Taxonomy" id="1155944"/>
    <lineage>
        <taxon>Bacteria</taxon>
        <taxon>Bacillati</taxon>
        <taxon>Bacillota</taxon>
        <taxon>Bacilli</taxon>
        <taxon>Bacillales</taxon>
        <taxon>Thermoactinomycetaceae</taxon>
        <taxon>Marininema</taxon>
    </lineage>
</organism>
<dbReference type="Proteomes" id="UP000198660">
    <property type="component" value="Unassembled WGS sequence"/>
</dbReference>
<proteinExistence type="predicted"/>
<reference evidence="5" key="1">
    <citation type="submission" date="2016-10" db="EMBL/GenBank/DDBJ databases">
        <authorList>
            <person name="Varghese N."/>
            <person name="Submissions S."/>
        </authorList>
    </citation>
    <scope>NUCLEOTIDE SEQUENCE [LARGE SCALE GENOMIC DNA]</scope>
    <source>
        <strain evidence="5">DSM 45789</strain>
    </source>
</reference>
<dbReference type="CDD" id="cd02440">
    <property type="entry name" value="AdoMet_MTases"/>
    <property type="match status" value="1"/>
</dbReference>
<dbReference type="RefSeq" id="WP_091837831.1">
    <property type="nucleotide sequence ID" value="NZ_FPAA01000009.1"/>
</dbReference>
<protein>
    <submittedName>
        <fullName evidence="4">16S rRNA (Guanine1207-N2)-methyltransferase</fullName>
    </submittedName>
</protein>
<dbReference type="PANTHER" id="PTHR47816">
    <property type="entry name" value="RIBOSOMAL RNA SMALL SUBUNIT METHYLTRANSFERASE C"/>
    <property type="match status" value="1"/>
</dbReference>
<dbReference type="GO" id="GO:0032259">
    <property type="term" value="P:methylation"/>
    <property type="evidence" value="ECO:0007669"/>
    <property type="project" value="UniProtKB-KW"/>
</dbReference>
<dbReference type="Gene3D" id="3.40.50.150">
    <property type="entry name" value="Vaccinia Virus protein VP39"/>
    <property type="match status" value="1"/>
</dbReference>
<dbReference type="OrthoDB" id="9764961at2"/>
<dbReference type="GO" id="GO:0008757">
    <property type="term" value="F:S-adenosylmethionine-dependent methyltransferase activity"/>
    <property type="evidence" value="ECO:0007669"/>
    <property type="project" value="InterPro"/>
</dbReference>
<keyword evidence="1 4" id="KW-0489">Methyltransferase</keyword>